<dbReference type="CDD" id="cd00761">
    <property type="entry name" value="Glyco_tranf_GTA_type"/>
    <property type="match status" value="1"/>
</dbReference>
<gene>
    <name evidence="2" type="ORF">GN277_26255</name>
</gene>
<organism evidence="2 3">
    <name type="scientific">Sporofaciens musculi</name>
    <dbReference type="NCBI Taxonomy" id="2681861"/>
    <lineage>
        <taxon>Bacteria</taxon>
        <taxon>Bacillati</taxon>
        <taxon>Bacillota</taxon>
        <taxon>Clostridia</taxon>
        <taxon>Lachnospirales</taxon>
        <taxon>Lachnospiraceae</taxon>
        <taxon>Sporofaciens</taxon>
    </lineage>
</organism>
<accession>A0A7X3SLJ3</accession>
<proteinExistence type="predicted"/>
<sequence>MGFYKSSCENKSIRGLISVIIPVYNADKFIDKTVKSVLAQTYKNIEIIIIDDASTDNSYMKIEKMLMNNENIRYYRQPKNMGVAAARNRGIKLANGQYIAFLDSDDLWKQDKLEKQVKIICEKGAEIVFTAIKIIDKDGKLIKNKRKIKERINYKFLLSNTMIATSSVLLDLDKIGKFQMPLLHLGEDYATWLMLMRNGREAYGINEALTLYRKSARSLSSKKLKNWKVVWNIQVKFEGVCPVKAYINCLRYAVNSVKKYFL</sequence>
<feature type="domain" description="Glycosyltransferase 2-like" evidence="1">
    <location>
        <begin position="18"/>
        <end position="157"/>
    </location>
</feature>
<dbReference type="InterPro" id="IPR001173">
    <property type="entry name" value="Glyco_trans_2-like"/>
</dbReference>
<dbReference type="PANTHER" id="PTHR22916:SF3">
    <property type="entry name" value="UDP-GLCNAC:BETAGAL BETA-1,3-N-ACETYLGLUCOSAMINYLTRANSFERASE-LIKE PROTEIN 1"/>
    <property type="match status" value="1"/>
</dbReference>
<comment type="caution">
    <text evidence="2">The sequence shown here is derived from an EMBL/GenBank/DDBJ whole genome shotgun (WGS) entry which is preliminary data.</text>
</comment>
<evidence type="ECO:0000313" key="3">
    <source>
        <dbReference type="Proteomes" id="UP000460412"/>
    </source>
</evidence>
<name>A0A7X3SLJ3_9FIRM</name>
<dbReference type="InterPro" id="IPR029044">
    <property type="entry name" value="Nucleotide-diphossugar_trans"/>
</dbReference>
<dbReference type="Pfam" id="PF00535">
    <property type="entry name" value="Glycos_transf_2"/>
    <property type="match status" value="1"/>
</dbReference>
<dbReference type="GO" id="GO:0016758">
    <property type="term" value="F:hexosyltransferase activity"/>
    <property type="evidence" value="ECO:0007669"/>
    <property type="project" value="UniProtKB-ARBA"/>
</dbReference>
<reference evidence="2 3" key="1">
    <citation type="submission" date="2019-12" db="EMBL/GenBank/DDBJ databases">
        <title>Sporaefaciens musculi gen. nov., sp. nov., a novel bacterium isolated from the caecum of an obese mouse.</title>
        <authorList>
            <person name="Rasmussen T.S."/>
            <person name="Streidl T."/>
            <person name="Hitch T.C.A."/>
            <person name="Wortmann E."/>
            <person name="Deptula P."/>
            <person name="Hansen M."/>
            <person name="Nielsen D.S."/>
            <person name="Clavel T."/>
            <person name="Vogensen F.K."/>
        </authorList>
    </citation>
    <scope>NUCLEOTIDE SEQUENCE [LARGE SCALE GENOMIC DNA]</scope>
    <source>
        <strain evidence="2 3">WCA-9-b2</strain>
    </source>
</reference>
<keyword evidence="3" id="KW-1185">Reference proteome</keyword>
<dbReference type="PANTHER" id="PTHR22916">
    <property type="entry name" value="GLYCOSYLTRANSFERASE"/>
    <property type="match status" value="1"/>
</dbReference>
<dbReference type="SUPFAM" id="SSF53448">
    <property type="entry name" value="Nucleotide-diphospho-sugar transferases"/>
    <property type="match status" value="1"/>
</dbReference>
<evidence type="ECO:0000313" key="2">
    <source>
        <dbReference type="EMBL" id="MXP78714.1"/>
    </source>
</evidence>
<dbReference type="Proteomes" id="UP000460412">
    <property type="component" value="Unassembled WGS sequence"/>
</dbReference>
<dbReference type="Gene3D" id="3.90.550.10">
    <property type="entry name" value="Spore Coat Polysaccharide Biosynthesis Protein SpsA, Chain A"/>
    <property type="match status" value="1"/>
</dbReference>
<protein>
    <submittedName>
        <fullName evidence="2">Glycosyltransferase</fullName>
    </submittedName>
</protein>
<dbReference type="EMBL" id="WUQX01000001">
    <property type="protein sequence ID" value="MXP78714.1"/>
    <property type="molecule type" value="Genomic_DNA"/>
</dbReference>
<dbReference type="AlphaFoldDB" id="A0A7X3SLJ3"/>
<dbReference type="RefSeq" id="WP_159755716.1">
    <property type="nucleotide sequence ID" value="NZ_WUQX01000001.1"/>
</dbReference>
<evidence type="ECO:0000259" key="1">
    <source>
        <dbReference type="Pfam" id="PF00535"/>
    </source>
</evidence>
<keyword evidence="2" id="KW-0808">Transferase</keyword>